<dbReference type="AlphaFoldDB" id="C1N0K5"/>
<dbReference type="GeneID" id="9686844"/>
<gene>
    <name evidence="3" type="ORF">MICPUCDRAFT_51054</name>
</gene>
<dbReference type="InterPro" id="IPR051966">
    <property type="entry name" value="RPAP3"/>
</dbReference>
<keyword evidence="1" id="KW-0802">TPR repeat</keyword>
<dbReference type="eggNOG" id="ENOG502S3TT">
    <property type="taxonomic scope" value="Eukaryota"/>
</dbReference>
<feature type="compositionally biased region" description="Low complexity" evidence="2">
    <location>
        <begin position="338"/>
        <end position="364"/>
    </location>
</feature>
<dbReference type="GO" id="GO:0101031">
    <property type="term" value="C:protein folding chaperone complex"/>
    <property type="evidence" value="ECO:0007669"/>
    <property type="project" value="TreeGrafter"/>
</dbReference>
<dbReference type="Proteomes" id="UP000001876">
    <property type="component" value="Unassembled WGS sequence"/>
</dbReference>
<name>C1N0K5_MICPC</name>
<dbReference type="KEGG" id="mpp:MICPUCDRAFT_51054"/>
<organism evidence="4">
    <name type="scientific">Micromonas pusilla (strain CCMP1545)</name>
    <name type="common">Picoplanktonic green alga</name>
    <dbReference type="NCBI Taxonomy" id="564608"/>
    <lineage>
        <taxon>Eukaryota</taxon>
        <taxon>Viridiplantae</taxon>
        <taxon>Chlorophyta</taxon>
        <taxon>Mamiellophyceae</taxon>
        <taxon>Mamiellales</taxon>
        <taxon>Mamiellaceae</taxon>
        <taxon>Micromonas</taxon>
    </lineage>
</organism>
<sequence>MGDAAPPPEPVDARFESFLDAAADASLPEDIRAQIRAGLTRQHANPPVRPTEAILRSRLTPTRVRELAYYPDDDDAELYALLIRSPPDGAPSDHPAARCQVTYLMTLYLSHSKRWAFAKRFVLAGGLVTLVNLLDHDDLRLRGQAMETFVALTHEELYPWHDPPERSSTSDVAVHRRMLELAASPLISRLCENFKADATFPGGARMALRTFAFYASWLRLRHCPHNVLRLSPDLLELLRAWESEDGAGEEEKALAKALADDFGGVDDDSDDARRDAVKRAMEANGGVVPTLNGPVAVRAAMERAAEAKRAKASAAGEEEEDDDDCVVVADRTVKLNASTSASAATTTTTTTPTTHTSSSSSSKSFYDADADETDSGEVHKTRGNEAFSNGRYTDAIRHYGAAVDAPVSYGKLFDEAPRRAAYHANRAAAYLARGALPGGGKAEVSKDVSGHLMDAVVKREDSAAKWCEMHAKAALLDCDAALEFQPGRAKAKYRRATALWRLGRIEEAKKR</sequence>
<dbReference type="OMA" id="EELYPWH"/>
<keyword evidence="4" id="KW-1185">Reference proteome</keyword>
<dbReference type="SUPFAM" id="SSF48452">
    <property type="entry name" value="TPR-like"/>
    <property type="match status" value="1"/>
</dbReference>
<evidence type="ECO:0000256" key="2">
    <source>
        <dbReference type="SAM" id="MobiDB-lite"/>
    </source>
</evidence>
<dbReference type="Gene3D" id="1.25.40.10">
    <property type="entry name" value="Tetratricopeptide repeat domain"/>
    <property type="match status" value="1"/>
</dbReference>
<evidence type="ECO:0000256" key="1">
    <source>
        <dbReference type="ARBA" id="ARBA00022803"/>
    </source>
</evidence>
<dbReference type="STRING" id="564608.C1N0K5"/>
<dbReference type="InterPro" id="IPR011990">
    <property type="entry name" value="TPR-like_helical_dom_sf"/>
</dbReference>
<evidence type="ECO:0000313" key="3">
    <source>
        <dbReference type="EMBL" id="EEH54287.1"/>
    </source>
</evidence>
<proteinExistence type="predicted"/>
<dbReference type="PANTHER" id="PTHR46423:SF1">
    <property type="entry name" value="RNA POLYMERASE II-ASSOCIATED PROTEIN 3"/>
    <property type="match status" value="1"/>
</dbReference>
<protein>
    <submittedName>
        <fullName evidence="3">Predicted protein</fullName>
    </submittedName>
</protein>
<dbReference type="PANTHER" id="PTHR46423">
    <property type="entry name" value="RNA POLYMERASE II-ASSOCIATED PROTEIN 3"/>
    <property type="match status" value="1"/>
</dbReference>
<evidence type="ECO:0000313" key="4">
    <source>
        <dbReference type="Proteomes" id="UP000001876"/>
    </source>
</evidence>
<dbReference type="EMBL" id="GG663744">
    <property type="protein sequence ID" value="EEH54287.1"/>
    <property type="molecule type" value="Genomic_DNA"/>
</dbReference>
<reference evidence="3 4" key="1">
    <citation type="journal article" date="2009" name="Science">
        <title>Green evolution and dynamic adaptations revealed by genomes of the marine picoeukaryotes Micromonas.</title>
        <authorList>
            <person name="Worden A.Z."/>
            <person name="Lee J.H."/>
            <person name="Mock T."/>
            <person name="Rouze P."/>
            <person name="Simmons M.P."/>
            <person name="Aerts A.L."/>
            <person name="Allen A.E."/>
            <person name="Cuvelier M.L."/>
            <person name="Derelle E."/>
            <person name="Everett M.V."/>
            <person name="Foulon E."/>
            <person name="Grimwood J."/>
            <person name="Gundlach H."/>
            <person name="Henrissat B."/>
            <person name="Napoli C."/>
            <person name="McDonald S.M."/>
            <person name="Parker M.S."/>
            <person name="Rombauts S."/>
            <person name="Salamov A."/>
            <person name="Von Dassow P."/>
            <person name="Badger J.H."/>
            <person name="Coutinho P.M."/>
            <person name="Demir E."/>
            <person name="Dubchak I."/>
            <person name="Gentemann C."/>
            <person name="Eikrem W."/>
            <person name="Gready J.E."/>
            <person name="John U."/>
            <person name="Lanier W."/>
            <person name="Lindquist E.A."/>
            <person name="Lucas S."/>
            <person name="Mayer K.F."/>
            <person name="Moreau H."/>
            <person name="Not F."/>
            <person name="Otillar R."/>
            <person name="Panaud O."/>
            <person name="Pangilinan J."/>
            <person name="Paulsen I."/>
            <person name="Piegu B."/>
            <person name="Poliakov A."/>
            <person name="Robbens S."/>
            <person name="Schmutz J."/>
            <person name="Toulza E."/>
            <person name="Wyss T."/>
            <person name="Zelensky A."/>
            <person name="Zhou K."/>
            <person name="Armbrust E.V."/>
            <person name="Bhattacharya D."/>
            <person name="Goodenough U.W."/>
            <person name="Van de Peer Y."/>
            <person name="Grigoriev I.V."/>
        </authorList>
    </citation>
    <scope>NUCLEOTIDE SEQUENCE [LARGE SCALE GENOMIC DNA]</scope>
    <source>
        <strain evidence="3 4">CCMP1545</strain>
    </source>
</reference>
<accession>C1N0K5</accession>
<dbReference type="RefSeq" id="XP_003061657.1">
    <property type="nucleotide sequence ID" value="XM_003061611.1"/>
</dbReference>
<dbReference type="OrthoDB" id="199930at2759"/>
<feature type="region of interest" description="Disordered" evidence="2">
    <location>
        <begin position="338"/>
        <end position="385"/>
    </location>
</feature>